<protein>
    <submittedName>
        <fullName evidence="1">Group-specific protein</fullName>
    </submittedName>
</protein>
<proteinExistence type="predicted"/>
<organism evidence="1 2">
    <name type="scientific">Bacillus suaedaesalsae</name>
    <dbReference type="NCBI Taxonomy" id="2810349"/>
    <lineage>
        <taxon>Bacteria</taxon>
        <taxon>Bacillati</taxon>
        <taxon>Bacillota</taxon>
        <taxon>Bacilli</taxon>
        <taxon>Bacillales</taxon>
        <taxon>Bacillaceae</taxon>
        <taxon>Bacillus</taxon>
    </lineage>
</organism>
<reference evidence="1 2" key="1">
    <citation type="submission" date="2021-02" db="EMBL/GenBank/DDBJ databases">
        <title>Bacillus sp. RD4P76, an endophyte from a halophyte.</title>
        <authorList>
            <person name="Sun J.-Q."/>
        </authorList>
    </citation>
    <scope>NUCLEOTIDE SEQUENCE [LARGE SCALE GENOMIC DNA]</scope>
    <source>
        <strain evidence="1 2">RD4P76</strain>
    </source>
</reference>
<dbReference type="Proteomes" id="UP001518925">
    <property type="component" value="Unassembled WGS sequence"/>
</dbReference>
<name>A0ABS2DHS1_9BACI</name>
<comment type="caution">
    <text evidence="1">The sequence shown here is derived from an EMBL/GenBank/DDBJ whole genome shotgun (WGS) entry which is preliminary data.</text>
</comment>
<evidence type="ECO:0000313" key="1">
    <source>
        <dbReference type="EMBL" id="MBM6618036.1"/>
    </source>
</evidence>
<accession>A0ABS2DHS1</accession>
<evidence type="ECO:0000313" key="2">
    <source>
        <dbReference type="Proteomes" id="UP001518925"/>
    </source>
</evidence>
<sequence>MSCKLDHSLEDVTKKLEEQKTFLPVGLYTKCMNFLSQSPSQLQLNELFHLLKKYDLASDDEKLVRNGKLTELV</sequence>
<dbReference type="EMBL" id="JAFELM010000028">
    <property type="protein sequence ID" value="MBM6618036.1"/>
    <property type="molecule type" value="Genomic_DNA"/>
</dbReference>
<gene>
    <name evidence="1" type="ORF">JR050_10185</name>
</gene>
<dbReference type="RefSeq" id="WP_204203379.1">
    <property type="nucleotide sequence ID" value="NZ_JAFELM010000028.1"/>
</dbReference>
<keyword evidence="2" id="KW-1185">Reference proteome</keyword>